<keyword evidence="1" id="KW-0812">Transmembrane</keyword>
<evidence type="ECO:0000313" key="2">
    <source>
        <dbReference type="EMBL" id="JAT32806.1"/>
    </source>
</evidence>
<reference evidence="2" key="1">
    <citation type="submission" date="2015-11" db="EMBL/GenBank/DDBJ databases">
        <title>De novo transcriptome assembly of four potential Pierce s Disease insect vectors from Arizona vineyards.</title>
        <authorList>
            <person name="Tassone E.E."/>
        </authorList>
    </citation>
    <scope>NUCLEOTIDE SEQUENCE</scope>
</reference>
<organism evidence="2">
    <name type="scientific">Graphocephala atropunctata</name>
    <dbReference type="NCBI Taxonomy" id="36148"/>
    <lineage>
        <taxon>Eukaryota</taxon>
        <taxon>Metazoa</taxon>
        <taxon>Ecdysozoa</taxon>
        <taxon>Arthropoda</taxon>
        <taxon>Hexapoda</taxon>
        <taxon>Insecta</taxon>
        <taxon>Pterygota</taxon>
        <taxon>Neoptera</taxon>
        <taxon>Paraneoptera</taxon>
        <taxon>Hemiptera</taxon>
        <taxon>Auchenorrhyncha</taxon>
        <taxon>Membracoidea</taxon>
        <taxon>Cicadellidae</taxon>
        <taxon>Cicadellinae</taxon>
        <taxon>Cicadellini</taxon>
        <taxon>Graphocephala</taxon>
    </lineage>
</organism>
<dbReference type="Pfam" id="PF16054">
    <property type="entry name" value="TMEM72"/>
    <property type="match status" value="1"/>
</dbReference>
<accession>A0A1B6MA56</accession>
<feature type="transmembrane region" description="Helical" evidence="1">
    <location>
        <begin position="92"/>
        <end position="110"/>
    </location>
</feature>
<keyword evidence="1" id="KW-1133">Transmembrane helix</keyword>
<protein>
    <submittedName>
        <fullName evidence="2">Uncharacterized protein</fullName>
    </submittedName>
</protein>
<feature type="non-terminal residue" evidence="2">
    <location>
        <position position="168"/>
    </location>
</feature>
<gene>
    <name evidence="2" type="ORF">g.9578</name>
</gene>
<dbReference type="AlphaFoldDB" id="A0A1B6MA56"/>
<feature type="transmembrane region" description="Helical" evidence="1">
    <location>
        <begin position="116"/>
        <end position="143"/>
    </location>
</feature>
<name>A0A1B6MA56_9HEMI</name>
<sequence>LRQPCRGRATVAAPRSADLSTASAVPVLCRLLHGEQLTVCARQCELYPAVNMASAYKYQQTSVYGVCEEEMSGYNDSKCNCFWDYLIPFTRFWGIVTSVVLCGVGVDISVHHHSIGIYFVVGAILVLVLEITWAVTLFLQVCLRNEDHLMYRCWDVFLWCGLWKRSIL</sequence>
<dbReference type="InterPro" id="IPR032055">
    <property type="entry name" value="TMEM72"/>
</dbReference>
<evidence type="ECO:0000256" key="1">
    <source>
        <dbReference type="SAM" id="Phobius"/>
    </source>
</evidence>
<dbReference type="PANTHER" id="PTHR28474:SF1">
    <property type="entry name" value="TRANSMEMBRANE PROTEIN 72"/>
    <property type="match status" value="1"/>
</dbReference>
<dbReference type="EMBL" id="GEBQ01007171">
    <property type="protein sequence ID" value="JAT32806.1"/>
    <property type="molecule type" value="Transcribed_RNA"/>
</dbReference>
<dbReference type="PANTHER" id="PTHR28474">
    <property type="entry name" value="TRANSMEMBRANE PROTEIN 72"/>
    <property type="match status" value="1"/>
</dbReference>
<keyword evidence="1" id="KW-0472">Membrane</keyword>
<feature type="non-terminal residue" evidence="2">
    <location>
        <position position="1"/>
    </location>
</feature>
<proteinExistence type="predicted"/>